<evidence type="ECO:0000313" key="3">
    <source>
        <dbReference type="Proteomes" id="UP001499895"/>
    </source>
</evidence>
<keyword evidence="3" id="KW-1185">Reference proteome</keyword>
<reference evidence="2 3" key="1">
    <citation type="journal article" date="2019" name="Int. J. Syst. Evol. Microbiol.">
        <title>The Global Catalogue of Microorganisms (GCM) 10K type strain sequencing project: providing services to taxonomists for standard genome sequencing and annotation.</title>
        <authorList>
            <consortium name="The Broad Institute Genomics Platform"/>
            <consortium name="The Broad Institute Genome Sequencing Center for Infectious Disease"/>
            <person name="Wu L."/>
            <person name="Ma J."/>
        </authorList>
    </citation>
    <scope>NUCLEOTIDE SEQUENCE [LARGE SCALE GENOMIC DNA]</scope>
    <source>
        <strain evidence="2 3">JCM 10649</strain>
    </source>
</reference>
<dbReference type="InterPro" id="IPR051678">
    <property type="entry name" value="AGP_Transferase"/>
</dbReference>
<dbReference type="EMBL" id="BAAAHB010000065">
    <property type="protein sequence ID" value="GAA0480283.1"/>
    <property type="molecule type" value="Genomic_DNA"/>
</dbReference>
<dbReference type="Gene3D" id="3.90.1200.10">
    <property type="match status" value="1"/>
</dbReference>
<name>A0ABN1AMU3_9ACTN</name>
<gene>
    <name evidence="2" type="ORF">GCM10009544_47820</name>
</gene>
<organism evidence="2 3">
    <name type="scientific">Streptomyces stramineus</name>
    <dbReference type="NCBI Taxonomy" id="173861"/>
    <lineage>
        <taxon>Bacteria</taxon>
        <taxon>Bacillati</taxon>
        <taxon>Actinomycetota</taxon>
        <taxon>Actinomycetes</taxon>
        <taxon>Kitasatosporales</taxon>
        <taxon>Streptomycetaceae</taxon>
        <taxon>Streptomyces</taxon>
    </lineage>
</organism>
<comment type="caution">
    <text evidence="2">The sequence shown here is derived from an EMBL/GenBank/DDBJ whole genome shotgun (WGS) entry which is preliminary data.</text>
</comment>
<accession>A0ABN1AMU3</accession>
<dbReference type="PANTHER" id="PTHR21310">
    <property type="entry name" value="AMINOGLYCOSIDE PHOSPHOTRANSFERASE-RELATED-RELATED"/>
    <property type="match status" value="1"/>
</dbReference>
<evidence type="ECO:0000259" key="1">
    <source>
        <dbReference type="Pfam" id="PF01636"/>
    </source>
</evidence>
<dbReference type="PANTHER" id="PTHR21310:SF40">
    <property type="entry name" value="AMINOGLYCOSIDE PHOSPHOTRANSFERASE DOMAIN-CONTAINING PROTEIN-RELATED"/>
    <property type="match status" value="1"/>
</dbReference>
<dbReference type="SUPFAM" id="SSF56112">
    <property type="entry name" value="Protein kinase-like (PK-like)"/>
    <property type="match status" value="1"/>
</dbReference>
<protein>
    <submittedName>
        <fullName evidence="2">Aminoglycoside phosphotransferase family protein</fullName>
    </submittedName>
</protein>
<dbReference type="Proteomes" id="UP001499895">
    <property type="component" value="Unassembled WGS sequence"/>
</dbReference>
<dbReference type="InterPro" id="IPR002575">
    <property type="entry name" value="Aminoglycoside_PTrfase"/>
</dbReference>
<proteinExistence type="predicted"/>
<dbReference type="InterPro" id="IPR011009">
    <property type="entry name" value="Kinase-like_dom_sf"/>
</dbReference>
<sequence length="294" mass="32739">MITPREQASRRILEAACATADLDSQGATPIRLAENDLWRLPNAVVARIARPGQHQAAAREVAVTRWLATHHVPAVRPLPIDQPVHAEERSVTFWEELPPHRHGSPEEMAPLLHRLHALPIPDIGLGQLDPFVRIEQRLTASASVQADDREWLLHHLADLHAAWADLPDGLPRCVIHADAWTGNVAVTATTAYLMDFERTSLGPPEWDLTSTAISTDTFGTLASHSYQQFCEAYGHDVTTWQGYPVLRAIRELRLVTFALQTAEDDPTAVGQARYRIDCVRGRCGTRPWHWTAVG</sequence>
<dbReference type="Pfam" id="PF01636">
    <property type="entry name" value="APH"/>
    <property type="match status" value="1"/>
</dbReference>
<dbReference type="RefSeq" id="WP_344094249.1">
    <property type="nucleotide sequence ID" value="NZ_BAAAHB010000065.1"/>
</dbReference>
<evidence type="ECO:0000313" key="2">
    <source>
        <dbReference type="EMBL" id="GAA0480283.1"/>
    </source>
</evidence>
<feature type="domain" description="Aminoglycoside phosphotransferase" evidence="1">
    <location>
        <begin position="35"/>
        <end position="247"/>
    </location>
</feature>